<keyword evidence="3 4" id="KW-0408">Iron</keyword>
<feature type="compositionally biased region" description="Acidic residues" evidence="5">
    <location>
        <begin position="193"/>
        <end position="210"/>
    </location>
</feature>
<dbReference type="SUPFAM" id="SSF46626">
    <property type="entry name" value="Cytochrome c"/>
    <property type="match status" value="1"/>
</dbReference>
<evidence type="ECO:0000313" key="8">
    <source>
        <dbReference type="Proteomes" id="UP000229433"/>
    </source>
</evidence>
<dbReference type="InterPro" id="IPR009056">
    <property type="entry name" value="Cyt_c-like_dom"/>
</dbReference>
<dbReference type="PROSITE" id="PS51257">
    <property type="entry name" value="PROKAR_LIPOPROTEIN"/>
    <property type="match status" value="1"/>
</dbReference>
<evidence type="ECO:0000256" key="1">
    <source>
        <dbReference type="ARBA" id="ARBA00022617"/>
    </source>
</evidence>
<dbReference type="Proteomes" id="UP000229433">
    <property type="component" value="Unassembled WGS sequence"/>
</dbReference>
<evidence type="ECO:0000256" key="2">
    <source>
        <dbReference type="ARBA" id="ARBA00022723"/>
    </source>
</evidence>
<keyword evidence="1 4" id="KW-0349">Heme</keyword>
<gene>
    <name evidence="7" type="ORF">CJ305_02635</name>
</gene>
<dbReference type="PROSITE" id="PS51007">
    <property type="entry name" value="CYTC"/>
    <property type="match status" value="1"/>
</dbReference>
<accession>A0A2G1VWI9</accession>
<proteinExistence type="predicted"/>
<dbReference type="OrthoDB" id="9796771at2"/>
<keyword evidence="2 4" id="KW-0479">Metal-binding</keyword>
<protein>
    <submittedName>
        <fullName evidence="7">Cytochrome C</fullName>
    </submittedName>
</protein>
<comment type="caution">
    <text evidence="7">The sequence shown here is derived from an EMBL/GenBank/DDBJ whole genome shotgun (WGS) entry which is preliminary data.</text>
</comment>
<feature type="domain" description="Cytochrome c" evidence="6">
    <location>
        <begin position="95"/>
        <end position="180"/>
    </location>
</feature>
<dbReference type="EMBL" id="NQXA01000001">
    <property type="protein sequence ID" value="PHQ31134.1"/>
    <property type="molecule type" value="Genomic_DNA"/>
</dbReference>
<evidence type="ECO:0000256" key="4">
    <source>
        <dbReference type="PROSITE-ProRule" id="PRU00433"/>
    </source>
</evidence>
<sequence length="223" mass="25424">MKNSIKIVSSLVMLVLIVSCQDKDYRNYEYMPNMYEEVSYEAYGKYDVFPNQMEAMQPVEGSVSRGWMPYEYENSTEGYDAAKANLKNPVPYTEDNLNEGKGLYTIYCAICHGDKGDGKGTLAEREKILGIPAYNDQGRAITEGSVYHVMYYGLNTMGSYATQTTERELWLINHYVMDLKDALDGKPKRAFEDETTTEEEALVEQEEMTDEGQVMSEEAQTEE</sequence>
<dbReference type="GO" id="GO:0046872">
    <property type="term" value="F:metal ion binding"/>
    <property type="evidence" value="ECO:0007669"/>
    <property type="project" value="UniProtKB-KW"/>
</dbReference>
<dbReference type="GO" id="GO:0020037">
    <property type="term" value="F:heme binding"/>
    <property type="evidence" value="ECO:0007669"/>
    <property type="project" value="InterPro"/>
</dbReference>
<evidence type="ECO:0000313" key="7">
    <source>
        <dbReference type="EMBL" id="PHQ31134.1"/>
    </source>
</evidence>
<dbReference type="GO" id="GO:0009055">
    <property type="term" value="F:electron transfer activity"/>
    <property type="evidence" value="ECO:0007669"/>
    <property type="project" value="InterPro"/>
</dbReference>
<dbReference type="InterPro" id="IPR036909">
    <property type="entry name" value="Cyt_c-like_dom_sf"/>
</dbReference>
<dbReference type="PANTHER" id="PTHR40394:SF2">
    <property type="entry name" value="QUINOL:CYTOCHROME C OXIDOREDUCTASE MEMBRANE PROTEIN"/>
    <property type="match status" value="1"/>
</dbReference>
<evidence type="ECO:0000256" key="3">
    <source>
        <dbReference type="ARBA" id="ARBA00023004"/>
    </source>
</evidence>
<dbReference type="AlphaFoldDB" id="A0A2G1VWI9"/>
<keyword evidence="8" id="KW-1185">Reference proteome</keyword>
<reference evidence="7 8" key="1">
    <citation type="submission" date="2017-08" db="EMBL/GenBank/DDBJ databases">
        <title>The whole genome shortgun sequences of strain Leeuwenhoekiella nanhaiensis G18 from the South China Sea.</title>
        <authorList>
            <person name="Liu Q."/>
        </authorList>
    </citation>
    <scope>NUCLEOTIDE SEQUENCE [LARGE SCALE GENOMIC DNA]</scope>
    <source>
        <strain evidence="7 8">G18</strain>
    </source>
</reference>
<evidence type="ECO:0000259" key="6">
    <source>
        <dbReference type="PROSITE" id="PS51007"/>
    </source>
</evidence>
<name>A0A2G1VWI9_9FLAO</name>
<dbReference type="Pfam" id="PF13442">
    <property type="entry name" value="Cytochrome_CBB3"/>
    <property type="match status" value="1"/>
</dbReference>
<dbReference type="Gene3D" id="1.10.760.10">
    <property type="entry name" value="Cytochrome c-like domain"/>
    <property type="match status" value="1"/>
</dbReference>
<dbReference type="RefSeq" id="WP_099644674.1">
    <property type="nucleotide sequence ID" value="NZ_KZ319287.1"/>
</dbReference>
<evidence type="ECO:0000256" key="5">
    <source>
        <dbReference type="SAM" id="MobiDB-lite"/>
    </source>
</evidence>
<dbReference type="PANTHER" id="PTHR40394">
    <property type="entry name" value="LIPOPROTEIN-RELATED"/>
    <property type="match status" value="1"/>
</dbReference>
<feature type="region of interest" description="Disordered" evidence="5">
    <location>
        <begin position="186"/>
        <end position="223"/>
    </location>
</feature>
<organism evidence="7 8">
    <name type="scientific">Leeuwenhoekiella nanhaiensis</name>
    <dbReference type="NCBI Taxonomy" id="1655491"/>
    <lineage>
        <taxon>Bacteria</taxon>
        <taxon>Pseudomonadati</taxon>
        <taxon>Bacteroidota</taxon>
        <taxon>Flavobacteriia</taxon>
        <taxon>Flavobacteriales</taxon>
        <taxon>Flavobacteriaceae</taxon>
        <taxon>Leeuwenhoekiella</taxon>
    </lineage>
</organism>